<accession>A0A8C4Q410</accession>
<organism evidence="1 2">
    <name type="scientific">Eptatretus burgeri</name>
    <name type="common">Inshore hagfish</name>
    <dbReference type="NCBI Taxonomy" id="7764"/>
    <lineage>
        <taxon>Eukaryota</taxon>
        <taxon>Metazoa</taxon>
        <taxon>Chordata</taxon>
        <taxon>Craniata</taxon>
        <taxon>Vertebrata</taxon>
        <taxon>Cyclostomata</taxon>
        <taxon>Myxini</taxon>
        <taxon>Myxiniformes</taxon>
        <taxon>Myxinidae</taxon>
        <taxon>Eptatretinae</taxon>
        <taxon>Eptatretus</taxon>
    </lineage>
</organism>
<dbReference type="Ensembl" id="ENSEBUT00000010065.1">
    <property type="protein sequence ID" value="ENSEBUP00000009540.1"/>
    <property type="gene ID" value="ENSEBUG00000006139.1"/>
</dbReference>
<proteinExistence type="predicted"/>
<dbReference type="Pfam" id="PF00612">
    <property type="entry name" value="IQ"/>
    <property type="match status" value="1"/>
</dbReference>
<protein>
    <submittedName>
        <fullName evidence="1">IQ motif containing K</fullName>
    </submittedName>
</protein>
<dbReference type="Ensembl" id="ENSEBUT00000010102.1">
    <property type="protein sequence ID" value="ENSEBUP00000009576.1"/>
    <property type="gene ID" value="ENSEBUG00000006139.1"/>
</dbReference>
<dbReference type="AlphaFoldDB" id="A0A8C4Q410"/>
<dbReference type="CDD" id="cd22969">
    <property type="entry name" value="DD_IQCK"/>
    <property type="match status" value="1"/>
</dbReference>
<sequence length="189" mass="21976">METSLWQAVCADAVAERYSLEAKWLHVPVKEHTTGETCSESSSTSSFPVDRQACSSRAFLEYFVFPTLMPGLEELLRAAKKKRCFERSRTEFNGCDFLTEWLYNKNPQKPKRGEIPFMDIPFVNDFLLANPRPPLPLFLLLSDDEAATIIQAFYRGYLTRRNLKMHELQQNEVHEENLDEQYEMQPAED</sequence>
<reference evidence="1" key="1">
    <citation type="submission" date="2025-05" db="UniProtKB">
        <authorList>
            <consortium name="Ensembl"/>
        </authorList>
    </citation>
    <scope>IDENTIFICATION</scope>
</reference>
<dbReference type="PANTHER" id="PTHR34927:SF1">
    <property type="entry name" value="IQ DOMAIN-CONTAINING PROTEIN K"/>
    <property type="match status" value="1"/>
</dbReference>
<dbReference type="GeneTree" id="ENSGT00390000007907"/>
<dbReference type="PROSITE" id="PS50096">
    <property type="entry name" value="IQ"/>
    <property type="match status" value="1"/>
</dbReference>
<evidence type="ECO:0000313" key="1">
    <source>
        <dbReference type="Ensembl" id="ENSEBUP00000009576.1"/>
    </source>
</evidence>
<dbReference type="Gene3D" id="1.20.5.190">
    <property type="match status" value="1"/>
</dbReference>
<dbReference type="Proteomes" id="UP000694388">
    <property type="component" value="Unplaced"/>
</dbReference>
<dbReference type="InterPro" id="IPR043408">
    <property type="entry name" value="IQCK"/>
</dbReference>
<dbReference type="InterPro" id="IPR000048">
    <property type="entry name" value="IQ_motif_EF-hand-BS"/>
</dbReference>
<keyword evidence="2" id="KW-1185">Reference proteome</keyword>
<evidence type="ECO:0000313" key="2">
    <source>
        <dbReference type="Proteomes" id="UP000694388"/>
    </source>
</evidence>
<name>A0A8C4Q410_EPTBU</name>
<dbReference type="SMART" id="SM00015">
    <property type="entry name" value="IQ"/>
    <property type="match status" value="1"/>
</dbReference>
<dbReference type="PANTHER" id="PTHR34927">
    <property type="entry name" value="IQ DOMAIN-CONTAINING PROTEIN K"/>
    <property type="match status" value="1"/>
</dbReference>